<organism evidence="2 3">
    <name type="scientific">Thauera mechernichensis</name>
    <dbReference type="NCBI Taxonomy" id="82788"/>
    <lineage>
        <taxon>Bacteria</taxon>
        <taxon>Pseudomonadati</taxon>
        <taxon>Pseudomonadota</taxon>
        <taxon>Betaproteobacteria</taxon>
        <taxon>Rhodocyclales</taxon>
        <taxon>Zoogloeaceae</taxon>
        <taxon>Thauera</taxon>
    </lineage>
</organism>
<evidence type="ECO:0000313" key="2">
    <source>
        <dbReference type="EMBL" id="MFD1264002.1"/>
    </source>
</evidence>
<evidence type="ECO:0000256" key="1">
    <source>
        <dbReference type="SAM" id="Phobius"/>
    </source>
</evidence>
<keyword evidence="3" id="KW-1185">Reference proteome</keyword>
<evidence type="ECO:0008006" key="4">
    <source>
        <dbReference type="Google" id="ProtNLM"/>
    </source>
</evidence>
<feature type="transmembrane region" description="Helical" evidence="1">
    <location>
        <begin position="186"/>
        <end position="206"/>
    </location>
</feature>
<feature type="transmembrane region" description="Helical" evidence="1">
    <location>
        <begin position="218"/>
        <end position="237"/>
    </location>
</feature>
<keyword evidence="1" id="KW-0472">Membrane</keyword>
<dbReference type="PANTHER" id="PTHR13325">
    <property type="entry name" value="PROTEASE M50 MEMBRANE-BOUND TRANSCRIPTION FACTOR SITE 2 PROTEASE"/>
    <property type="match status" value="1"/>
</dbReference>
<dbReference type="Proteomes" id="UP001597158">
    <property type="component" value="Unassembled WGS sequence"/>
</dbReference>
<sequence>MMAEGKPAAGLEALDAGWKGLRADIELRVSAADEGGQAAWVIEDPVSGRYFRVGQVESVVVEALRSGASPSAALERVQGLGLPPPTPAALRAFLGELRRAGLCREGDTAADGTGRGQPGFWTRMLHGYVYYRIPLLRPDAWLTRLAPVLRPLANPLAVRALRYVGLLGVLLALPQAQLYFSTASYLLTPTGFVSFIACLVALKLGHELAHALSAKLKGLHVRSMGVAFILLWPILYTDVTDAWREPDRRRRAQIGSAGIRFELAVAGAALLLWSVLPDGVLRSLAFYLSSASILSTLLINLNPFMRFDGYYLLMDVWGIDNLQPRAFALLRHRLRRICLGWRGQAPEAPPQAPLMVAYAVATLAYRVFVAIAIAMAVFAFIGALAGVLVAALELYILLLRPLARELRALVTQRASIGSRRRTLATLGVLGVAALALALPLERTLAVPGLLMHERLQYVSAPFEGRIVTLPPAVGTAVEEGAVLLVLESAAQRHALDRLDIELRHNRAQQQALDTRGSEGGYRKWLQEEERRLLAARAAAESRLAQRVVHAAAGGELVERHPDYQVGDTVAADVVLASVRQSPRLRVNALVEDKYSALIDPAGLTRARLRPWDTGLPGPEVVVAEAQPRAAESLPSVVLYDRFGGPIAAVQSGRKDLGADTAAALRTGSALQPRDAYQAFSFIVDLPAMAERIPDATPAWVELQLQPVSVLGQFLSFLVRTVSR</sequence>
<feature type="transmembrane region" description="Helical" evidence="1">
    <location>
        <begin position="284"/>
        <end position="305"/>
    </location>
</feature>
<feature type="transmembrane region" description="Helical" evidence="1">
    <location>
        <begin position="365"/>
        <end position="398"/>
    </location>
</feature>
<keyword evidence="1" id="KW-1133">Transmembrane helix</keyword>
<protein>
    <recommendedName>
        <fullName evidence="4">Peptidase M50</fullName>
    </recommendedName>
</protein>
<reference evidence="3" key="1">
    <citation type="journal article" date="2019" name="Int. J. Syst. Evol. Microbiol.">
        <title>The Global Catalogue of Microorganisms (GCM) 10K type strain sequencing project: providing services to taxonomists for standard genome sequencing and annotation.</title>
        <authorList>
            <consortium name="The Broad Institute Genomics Platform"/>
            <consortium name="The Broad Institute Genome Sequencing Center for Infectious Disease"/>
            <person name="Wu L."/>
            <person name="Ma J."/>
        </authorList>
    </citation>
    <scope>NUCLEOTIDE SEQUENCE [LARGE SCALE GENOMIC DNA]</scope>
    <source>
        <strain evidence="3">CCUG 48884</strain>
    </source>
</reference>
<feature type="transmembrane region" description="Helical" evidence="1">
    <location>
        <begin position="160"/>
        <end position="180"/>
    </location>
</feature>
<evidence type="ECO:0000313" key="3">
    <source>
        <dbReference type="Proteomes" id="UP001597158"/>
    </source>
</evidence>
<keyword evidence="1" id="KW-0812">Transmembrane</keyword>
<dbReference type="EMBL" id="JBHTMC010000020">
    <property type="protein sequence ID" value="MFD1264002.1"/>
    <property type="molecule type" value="Genomic_DNA"/>
</dbReference>
<feature type="transmembrane region" description="Helical" evidence="1">
    <location>
        <begin position="422"/>
        <end position="440"/>
    </location>
</feature>
<comment type="caution">
    <text evidence="2">The sequence shown here is derived from an EMBL/GenBank/DDBJ whole genome shotgun (WGS) entry which is preliminary data.</text>
</comment>
<dbReference type="Gene3D" id="2.40.50.100">
    <property type="match status" value="1"/>
</dbReference>
<feature type="transmembrane region" description="Helical" evidence="1">
    <location>
        <begin position="257"/>
        <end position="277"/>
    </location>
</feature>
<dbReference type="RefSeq" id="WP_277832434.1">
    <property type="nucleotide sequence ID" value="NZ_JARQZE010000005.1"/>
</dbReference>
<dbReference type="InterPro" id="IPR001193">
    <property type="entry name" value="MBTPS2"/>
</dbReference>
<accession>A0ABW3WDD6</accession>
<dbReference type="PANTHER" id="PTHR13325:SF3">
    <property type="entry name" value="MEMBRANE-BOUND TRANSCRIPTION FACTOR SITE-2 PROTEASE"/>
    <property type="match status" value="1"/>
</dbReference>
<name>A0ABW3WDD6_9RHOO</name>
<gene>
    <name evidence="2" type="ORF">ACFQ4M_10435</name>
</gene>
<proteinExistence type="predicted"/>